<gene>
    <name evidence="2" type="ORF">SAMN04244572_03523</name>
</gene>
<sequence>MSPLIAFLISALAGFAFFCAGVFVLAGTGWAMLAMAFSLFCAAAFIRRGMTSG</sequence>
<evidence type="ECO:0000256" key="1">
    <source>
        <dbReference type="SAM" id="Phobius"/>
    </source>
</evidence>
<dbReference type="EMBL" id="FNYQ01000076">
    <property type="protein sequence ID" value="SEJ31748.1"/>
    <property type="molecule type" value="Genomic_DNA"/>
</dbReference>
<protein>
    <submittedName>
        <fullName evidence="2">Uncharacterized protein</fullName>
    </submittedName>
</protein>
<accession>A0A1H6XRP9</accession>
<dbReference type="RefSeq" id="WP_090734079.1">
    <property type="nucleotide sequence ID" value="NZ_FNYQ01000076.1"/>
</dbReference>
<name>A0A1H6XRP9_9GAMM</name>
<dbReference type="AlphaFoldDB" id="A0A1H6XRP9"/>
<organism evidence="2 3">
    <name type="scientific">Azotobacter beijerinckii</name>
    <dbReference type="NCBI Taxonomy" id="170623"/>
    <lineage>
        <taxon>Bacteria</taxon>
        <taxon>Pseudomonadati</taxon>
        <taxon>Pseudomonadota</taxon>
        <taxon>Gammaproteobacteria</taxon>
        <taxon>Pseudomonadales</taxon>
        <taxon>Pseudomonadaceae</taxon>
        <taxon>Azotobacter</taxon>
    </lineage>
</organism>
<evidence type="ECO:0000313" key="3">
    <source>
        <dbReference type="Proteomes" id="UP000199250"/>
    </source>
</evidence>
<keyword evidence="1" id="KW-1133">Transmembrane helix</keyword>
<proteinExistence type="predicted"/>
<dbReference type="Proteomes" id="UP000199250">
    <property type="component" value="Unassembled WGS sequence"/>
</dbReference>
<evidence type="ECO:0000313" key="2">
    <source>
        <dbReference type="EMBL" id="SEJ31748.1"/>
    </source>
</evidence>
<keyword evidence="1" id="KW-0812">Transmembrane</keyword>
<feature type="transmembrane region" description="Helical" evidence="1">
    <location>
        <begin position="29"/>
        <end position="46"/>
    </location>
</feature>
<keyword evidence="1" id="KW-0472">Membrane</keyword>
<reference evidence="2 3" key="1">
    <citation type="submission" date="2016-10" db="EMBL/GenBank/DDBJ databases">
        <authorList>
            <person name="de Groot N.N."/>
        </authorList>
    </citation>
    <scope>NUCLEOTIDE SEQUENCE [LARGE SCALE GENOMIC DNA]</scope>
    <source>
        <strain evidence="2 3">DSM 373</strain>
    </source>
</reference>